<dbReference type="SUPFAM" id="SSF75005">
    <property type="entry name" value="Arabinanase/levansucrase/invertase"/>
    <property type="match status" value="1"/>
</dbReference>
<accession>A0A7H8QMW9</accession>
<evidence type="ECO:0000256" key="8">
    <source>
        <dbReference type="SAM" id="SignalP"/>
    </source>
</evidence>
<dbReference type="Gene3D" id="2.115.10.20">
    <property type="entry name" value="Glycosyl hydrolase domain, family 43"/>
    <property type="match status" value="1"/>
</dbReference>
<evidence type="ECO:0000256" key="6">
    <source>
        <dbReference type="PIRSR" id="PIRSR606710-2"/>
    </source>
</evidence>
<dbReference type="Proteomes" id="UP000509510">
    <property type="component" value="Chromosome I"/>
</dbReference>
<feature type="active site" description="Proton acceptor" evidence="5">
    <location>
        <position position="43"/>
    </location>
</feature>
<sequence length="323" mass="34821">MLSLSRFAVLGLSLIPAVFSSPLYRPSKRGGTIALALNTDFPDPAFVQHTDGSWYAFGTNSNGKRIQVAHSTDFESWTLLQDEALPTLSGWETEVNHWAPDVIRRSDGKYVMYYSAEYQGGNGHHCIGIALGGDNPVGPYIPVSNSPFACPLDQGGAIDAAGFEDEDGSRYVVYKVDGNGGDCVNGGTPGTSTPIMLQPVQEDGITSVGNPTKILDRDESEGPLVEAPYLTKTSDGKYVLFYSSHCFNDPNYDVRYATASSITGPYTKAGFSLVYTDDKLYGPGGATVDAEGRMLFHGWCNNNSMRCMYAANLDLGDERIALA</sequence>
<feature type="active site" description="Proton donor" evidence="5">
    <location>
        <position position="226"/>
    </location>
</feature>
<dbReference type="InterPro" id="IPR006710">
    <property type="entry name" value="Glyco_hydro_43"/>
</dbReference>
<keyword evidence="2 8" id="KW-0732">Signal</keyword>
<dbReference type="AlphaFoldDB" id="A0A7H8QMW9"/>
<protein>
    <recommendedName>
        <fullName evidence="11">Arabinan endo-1,5-alpha-L-arabinosidase</fullName>
    </recommendedName>
</protein>
<feature type="chain" id="PRO_5028813534" description="Arabinan endo-1,5-alpha-L-arabinosidase" evidence="8">
    <location>
        <begin position="21"/>
        <end position="323"/>
    </location>
</feature>
<evidence type="ECO:0000256" key="7">
    <source>
        <dbReference type="RuleBase" id="RU361187"/>
    </source>
</evidence>
<dbReference type="PANTHER" id="PTHR42812">
    <property type="entry name" value="BETA-XYLOSIDASE"/>
    <property type="match status" value="1"/>
</dbReference>
<dbReference type="KEGG" id="trg:TRUGW13939_02346"/>
<keyword evidence="10" id="KW-1185">Reference proteome</keyword>
<dbReference type="PANTHER" id="PTHR42812:SF5">
    <property type="entry name" value="ENDO-ARABINASE"/>
    <property type="match status" value="1"/>
</dbReference>
<evidence type="ECO:0000256" key="2">
    <source>
        <dbReference type="ARBA" id="ARBA00022729"/>
    </source>
</evidence>
<dbReference type="CDD" id="cd08999">
    <property type="entry name" value="GH43_ABN-like"/>
    <property type="match status" value="1"/>
</dbReference>
<evidence type="ECO:0000256" key="5">
    <source>
        <dbReference type="PIRSR" id="PIRSR606710-1"/>
    </source>
</evidence>
<keyword evidence="3 7" id="KW-0378">Hydrolase</keyword>
<evidence type="ECO:0000256" key="3">
    <source>
        <dbReference type="ARBA" id="ARBA00022801"/>
    </source>
</evidence>
<dbReference type="InterPro" id="IPR051795">
    <property type="entry name" value="Glycosyl_Hydrlase_43"/>
</dbReference>
<dbReference type="Pfam" id="PF04616">
    <property type="entry name" value="Glyco_hydro_43"/>
    <property type="match status" value="1"/>
</dbReference>
<dbReference type="GeneID" id="55989855"/>
<evidence type="ECO:0008006" key="11">
    <source>
        <dbReference type="Google" id="ProtNLM"/>
    </source>
</evidence>
<dbReference type="InterPro" id="IPR023296">
    <property type="entry name" value="Glyco_hydro_beta-prop_sf"/>
</dbReference>
<gene>
    <name evidence="9" type="ORF">TRUGW13939_02346</name>
</gene>
<reference evidence="10" key="1">
    <citation type="submission" date="2020-06" db="EMBL/GenBank/DDBJ databases">
        <title>A chromosome-scale genome assembly of Talaromyces rugulosus W13939.</title>
        <authorList>
            <person name="Wang B."/>
            <person name="Guo L."/>
            <person name="Ye K."/>
            <person name="Wang L."/>
        </authorList>
    </citation>
    <scope>NUCLEOTIDE SEQUENCE [LARGE SCALE GENOMIC DNA]</scope>
    <source>
        <strain evidence="10">W13939</strain>
    </source>
</reference>
<dbReference type="GO" id="GO:0005975">
    <property type="term" value="P:carbohydrate metabolic process"/>
    <property type="evidence" value="ECO:0007669"/>
    <property type="project" value="InterPro"/>
</dbReference>
<evidence type="ECO:0000256" key="4">
    <source>
        <dbReference type="ARBA" id="ARBA00023295"/>
    </source>
</evidence>
<comment type="similarity">
    <text evidence="1 7">Belongs to the glycosyl hydrolase 43 family.</text>
</comment>
<dbReference type="RefSeq" id="XP_035341433.1">
    <property type="nucleotide sequence ID" value="XM_035485540.1"/>
</dbReference>
<dbReference type="GO" id="GO:0004553">
    <property type="term" value="F:hydrolase activity, hydrolyzing O-glycosyl compounds"/>
    <property type="evidence" value="ECO:0007669"/>
    <property type="project" value="InterPro"/>
</dbReference>
<evidence type="ECO:0000313" key="10">
    <source>
        <dbReference type="Proteomes" id="UP000509510"/>
    </source>
</evidence>
<dbReference type="OrthoDB" id="3879658at2759"/>
<feature type="site" description="Important for catalytic activity, responsible for pKa modulation of the active site Glu and correct orientation of both the proton donor and substrate" evidence="6">
    <location>
        <position position="159"/>
    </location>
</feature>
<evidence type="ECO:0000256" key="1">
    <source>
        <dbReference type="ARBA" id="ARBA00009865"/>
    </source>
</evidence>
<organism evidence="9 10">
    <name type="scientific">Talaromyces rugulosus</name>
    <name type="common">Penicillium rugulosum</name>
    <dbReference type="NCBI Taxonomy" id="121627"/>
    <lineage>
        <taxon>Eukaryota</taxon>
        <taxon>Fungi</taxon>
        <taxon>Dikarya</taxon>
        <taxon>Ascomycota</taxon>
        <taxon>Pezizomycotina</taxon>
        <taxon>Eurotiomycetes</taxon>
        <taxon>Eurotiomycetidae</taxon>
        <taxon>Eurotiales</taxon>
        <taxon>Trichocomaceae</taxon>
        <taxon>Talaromyces</taxon>
        <taxon>Talaromyces sect. Islandici</taxon>
    </lineage>
</organism>
<proteinExistence type="inferred from homology"/>
<keyword evidence="4 7" id="KW-0326">Glycosidase</keyword>
<evidence type="ECO:0000313" key="9">
    <source>
        <dbReference type="EMBL" id="QKX55254.1"/>
    </source>
</evidence>
<feature type="signal peptide" evidence="8">
    <location>
        <begin position="1"/>
        <end position="20"/>
    </location>
</feature>
<dbReference type="EMBL" id="CP055898">
    <property type="protein sequence ID" value="QKX55254.1"/>
    <property type="molecule type" value="Genomic_DNA"/>
</dbReference>
<name>A0A7H8QMW9_TALRU</name>